<feature type="region of interest" description="Disordered" evidence="1">
    <location>
        <begin position="252"/>
        <end position="271"/>
    </location>
</feature>
<dbReference type="Gene3D" id="2.60.40.150">
    <property type="entry name" value="C2 domain"/>
    <property type="match status" value="1"/>
</dbReference>
<evidence type="ECO:0000313" key="3">
    <source>
        <dbReference type="EMBL" id="CAK9112598.1"/>
    </source>
</evidence>
<dbReference type="Pfam" id="PF00168">
    <property type="entry name" value="C2"/>
    <property type="match status" value="1"/>
</dbReference>
<proteinExistence type="predicted"/>
<sequence>MIPTQKTTDPQPGHQDIPIWSCTASWRHSIASHKLIYLVAKFSEVVEAEEVASGRYVESERVAAVVVTCKASVLPKVVVEEVGISLFFSVLPSLVEEEEESQLHEDSEGPNPEELLADAQRRGAFGVLLVRVLAAHNLINADWWSLSDPYTKVTVDGDTRVTAVVDDCLDPRWDEELWSFDVAAESSLVRLEVWDKDAMQDDPLGHVAIPVAMAPGEELKRLRFALDRVAHGELEVEMRFLRVETDDSADSLLQSGGASRKLPSPKAAKGA</sequence>
<evidence type="ECO:0000256" key="1">
    <source>
        <dbReference type="SAM" id="MobiDB-lite"/>
    </source>
</evidence>
<dbReference type="InterPro" id="IPR051634">
    <property type="entry name" value="Extended_Synaptotagmin"/>
</dbReference>
<accession>A0ABP0SJN4</accession>
<name>A0ABP0SJN4_9DINO</name>
<feature type="domain" description="C2" evidence="2">
    <location>
        <begin position="109"/>
        <end position="224"/>
    </location>
</feature>
<dbReference type="InterPro" id="IPR000008">
    <property type="entry name" value="C2_dom"/>
</dbReference>
<dbReference type="PROSITE" id="PS50004">
    <property type="entry name" value="C2"/>
    <property type="match status" value="1"/>
</dbReference>
<protein>
    <recommendedName>
        <fullName evidence="2">C2 domain-containing protein</fullName>
    </recommendedName>
</protein>
<dbReference type="SMART" id="SM00239">
    <property type="entry name" value="C2"/>
    <property type="match status" value="1"/>
</dbReference>
<dbReference type="SUPFAM" id="SSF49562">
    <property type="entry name" value="C2 domain (Calcium/lipid-binding domain, CaLB)"/>
    <property type="match status" value="1"/>
</dbReference>
<comment type="caution">
    <text evidence="3">The sequence shown here is derived from an EMBL/GenBank/DDBJ whole genome shotgun (WGS) entry which is preliminary data.</text>
</comment>
<evidence type="ECO:0000259" key="2">
    <source>
        <dbReference type="PROSITE" id="PS50004"/>
    </source>
</evidence>
<gene>
    <name evidence="3" type="ORF">CCMP2556_LOCUS52180</name>
</gene>
<dbReference type="CDD" id="cd00030">
    <property type="entry name" value="C2"/>
    <property type="match status" value="1"/>
</dbReference>
<organism evidence="3 4">
    <name type="scientific">Durusdinium trenchii</name>
    <dbReference type="NCBI Taxonomy" id="1381693"/>
    <lineage>
        <taxon>Eukaryota</taxon>
        <taxon>Sar</taxon>
        <taxon>Alveolata</taxon>
        <taxon>Dinophyceae</taxon>
        <taxon>Suessiales</taxon>
        <taxon>Symbiodiniaceae</taxon>
        <taxon>Durusdinium</taxon>
    </lineage>
</organism>
<dbReference type="EMBL" id="CAXAMN010027739">
    <property type="protein sequence ID" value="CAK9112598.1"/>
    <property type="molecule type" value="Genomic_DNA"/>
</dbReference>
<dbReference type="PANTHER" id="PTHR45761">
    <property type="entry name" value="EXTENDED SYNAPTOTAGMIN-LIKE PROTEIN 2, ISOFORM C"/>
    <property type="match status" value="1"/>
</dbReference>
<dbReference type="Proteomes" id="UP001642484">
    <property type="component" value="Unassembled WGS sequence"/>
</dbReference>
<dbReference type="InterPro" id="IPR035892">
    <property type="entry name" value="C2_domain_sf"/>
</dbReference>
<dbReference type="PANTHER" id="PTHR45761:SF1">
    <property type="entry name" value="EXTENDED SYNAPTOTAGMIN-LIKE PROTEIN 2, ISOFORM C"/>
    <property type="match status" value="1"/>
</dbReference>
<evidence type="ECO:0000313" key="4">
    <source>
        <dbReference type="Proteomes" id="UP001642484"/>
    </source>
</evidence>
<reference evidence="3 4" key="1">
    <citation type="submission" date="2024-02" db="EMBL/GenBank/DDBJ databases">
        <authorList>
            <person name="Chen Y."/>
            <person name="Shah S."/>
            <person name="Dougan E. K."/>
            <person name="Thang M."/>
            <person name="Chan C."/>
        </authorList>
    </citation>
    <scope>NUCLEOTIDE SEQUENCE [LARGE SCALE GENOMIC DNA]</scope>
</reference>
<keyword evidence="4" id="KW-1185">Reference proteome</keyword>